<name>A0A7S6UEA5_9GAMM</name>
<dbReference type="InterPro" id="IPR013433">
    <property type="entry name" value="PHA_gran_rgn"/>
</dbReference>
<dbReference type="EMBL" id="CP063656">
    <property type="protein sequence ID" value="QOW18676.1"/>
    <property type="molecule type" value="Genomic_DNA"/>
</dbReference>
<dbReference type="Proteomes" id="UP000594059">
    <property type="component" value="Chromosome"/>
</dbReference>
<evidence type="ECO:0000313" key="1">
    <source>
        <dbReference type="EMBL" id="QOW18676.1"/>
    </source>
</evidence>
<dbReference type="Pfam" id="PF09650">
    <property type="entry name" value="PHA_gran_rgn"/>
    <property type="match status" value="1"/>
</dbReference>
<reference evidence="1 2" key="1">
    <citation type="submission" date="2020-10" db="EMBL/GenBank/DDBJ databases">
        <title>complete genome sequencing of Lysobacter sp. H21R20.</title>
        <authorList>
            <person name="Bae J.-W."/>
            <person name="Lee S.-Y."/>
        </authorList>
    </citation>
    <scope>NUCLEOTIDE SEQUENCE [LARGE SCALE GENOMIC DNA]</scope>
    <source>
        <strain evidence="1 2">H21R20</strain>
    </source>
</reference>
<dbReference type="AlphaFoldDB" id="A0A7S6UEA5"/>
<sequence>MPDIDIRHPHTMEPQQARAAVQEIADKLTERFGVTCRWDSDSLHFDRSGIEGKIQLLPTALHVTADLGFLFAAMKAPIESELRRVLDKRFS</sequence>
<dbReference type="KEGG" id="lcic:INQ41_08135"/>
<protein>
    <submittedName>
        <fullName evidence="1">Polyhydroxyalkanoic acid system family protein</fullName>
    </submittedName>
</protein>
<proteinExistence type="predicted"/>
<dbReference type="NCBIfam" id="TIGR02610">
    <property type="entry name" value="PHA_gran_rgn"/>
    <property type="match status" value="1"/>
</dbReference>
<accession>A0A7S6UEA5</accession>
<evidence type="ECO:0000313" key="2">
    <source>
        <dbReference type="Proteomes" id="UP000594059"/>
    </source>
</evidence>
<organism evidence="1 2">
    <name type="scientific">Novilysobacter ciconiae</name>
    <dbReference type="NCBI Taxonomy" id="2781022"/>
    <lineage>
        <taxon>Bacteria</taxon>
        <taxon>Pseudomonadati</taxon>
        <taxon>Pseudomonadota</taxon>
        <taxon>Gammaproteobacteria</taxon>
        <taxon>Lysobacterales</taxon>
        <taxon>Lysobacteraceae</taxon>
        <taxon>Novilysobacter</taxon>
    </lineage>
</organism>
<gene>
    <name evidence="1" type="ORF">INQ41_08135</name>
</gene>
<dbReference type="RefSeq" id="WP_193983497.1">
    <property type="nucleotide sequence ID" value="NZ_CP063656.1"/>
</dbReference>
<keyword evidence="2" id="KW-1185">Reference proteome</keyword>